<dbReference type="AlphaFoldDB" id="A0A378US90"/>
<gene>
    <name evidence="1" type="ORF">NCTC10295_00008</name>
    <name evidence="2" type="ORF">NCTC10295_00846</name>
    <name evidence="3" type="ORF">NCTC10295_02326</name>
    <name evidence="4" type="ORF">NCTC10295_02358</name>
    <name evidence="5" type="ORF">NCTC10295_02402</name>
    <name evidence="6" type="ORF">NCTC10295_02437</name>
</gene>
<keyword evidence="7" id="KW-1185">Reference proteome</keyword>
<sequence length="66" mass="7359">MKIERDYGRIKAKVWRERSGCVCCELSDTQGVFILLLVSADALEEEADVVAQALRCLSSEDLRKAA</sequence>
<reference evidence="6 7" key="1">
    <citation type="submission" date="2018-06" db="EMBL/GenBank/DDBJ databases">
        <authorList>
            <consortium name="Pathogen Informatics"/>
            <person name="Doyle S."/>
        </authorList>
    </citation>
    <scope>NUCLEOTIDE SEQUENCE [LARGE SCALE GENOMIC DNA]</scope>
    <source>
        <strain evidence="6 7">NCTC10295</strain>
    </source>
</reference>
<dbReference type="EMBL" id="UGQS01000001">
    <property type="protein sequence ID" value="STZ74802.1"/>
    <property type="molecule type" value="Genomic_DNA"/>
</dbReference>
<evidence type="ECO:0000313" key="6">
    <source>
        <dbReference type="EMBL" id="STZ83101.1"/>
    </source>
</evidence>
<evidence type="ECO:0000313" key="4">
    <source>
        <dbReference type="EMBL" id="STZ83022.1"/>
    </source>
</evidence>
<dbReference type="EMBL" id="UGQS01000006">
    <property type="protein sequence ID" value="STZ83101.1"/>
    <property type="molecule type" value="Genomic_DNA"/>
</dbReference>
<dbReference type="EMBL" id="UGQS01000004">
    <property type="protein sequence ID" value="STZ83022.1"/>
    <property type="molecule type" value="Genomic_DNA"/>
</dbReference>
<organism evidence="6 7">
    <name type="scientific">Bergeriella denitrificans</name>
    <name type="common">Neisseria denitrificans</name>
    <dbReference type="NCBI Taxonomy" id="494"/>
    <lineage>
        <taxon>Bacteria</taxon>
        <taxon>Pseudomonadati</taxon>
        <taxon>Pseudomonadota</taxon>
        <taxon>Betaproteobacteria</taxon>
        <taxon>Neisseriales</taxon>
        <taxon>Neisseriaceae</taxon>
        <taxon>Bergeriella</taxon>
    </lineage>
</organism>
<proteinExistence type="predicted"/>
<dbReference type="EMBL" id="UGQS01000002">
    <property type="protein sequence ID" value="STZ77508.1"/>
    <property type="molecule type" value="Genomic_DNA"/>
</dbReference>
<dbReference type="Proteomes" id="UP000254651">
    <property type="component" value="Unassembled WGS sequence"/>
</dbReference>
<accession>A0A378US90</accession>
<dbReference type="EMBL" id="UGQS01000005">
    <property type="protein sequence ID" value="STZ83066.1"/>
    <property type="molecule type" value="Genomic_DNA"/>
</dbReference>
<evidence type="ECO:0000313" key="2">
    <source>
        <dbReference type="EMBL" id="STZ76090.1"/>
    </source>
</evidence>
<name>A0A378US90_BERDE</name>
<protein>
    <submittedName>
        <fullName evidence="6">Uncharacterized protein</fullName>
    </submittedName>
</protein>
<evidence type="ECO:0000313" key="3">
    <source>
        <dbReference type="EMBL" id="STZ77508.1"/>
    </source>
</evidence>
<evidence type="ECO:0000313" key="1">
    <source>
        <dbReference type="EMBL" id="STZ74802.1"/>
    </source>
</evidence>
<evidence type="ECO:0000313" key="5">
    <source>
        <dbReference type="EMBL" id="STZ83066.1"/>
    </source>
</evidence>
<evidence type="ECO:0000313" key="7">
    <source>
        <dbReference type="Proteomes" id="UP000254651"/>
    </source>
</evidence>
<dbReference type="EMBL" id="UGQS01000002">
    <property type="protein sequence ID" value="STZ76090.1"/>
    <property type="molecule type" value="Genomic_DNA"/>
</dbReference>